<comment type="caution">
    <text evidence="3">The sequence shown here is derived from an EMBL/GenBank/DDBJ whole genome shotgun (WGS) entry which is preliminary data.</text>
</comment>
<dbReference type="AlphaFoldDB" id="A0ABD3RYL4"/>
<organism evidence="3 4">
    <name type="scientific">Cyclostephanos tholiformis</name>
    <dbReference type="NCBI Taxonomy" id="382380"/>
    <lineage>
        <taxon>Eukaryota</taxon>
        <taxon>Sar</taxon>
        <taxon>Stramenopiles</taxon>
        <taxon>Ochrophyta</taxon>
        <taxon>Bacillariophyta</taxon>
        <taxon>Coscinodiscophyceae</taxon>
        <taxon>Thalassiosirophycidae</taxon>
        <taxon>Stephanodiscales</taxon>
        <taxon>Stephanodiscaceae</taxon>
        <taxon>Cyclostephanos</taxon>
    </lineage>
</organism>
<dbReference type="InterPro" id="IPR036770">
    <property type="entry name" value="Ankyrin_rpt-contain_sf"/>
</dbReference>
<evidence type="ECO:0000256" key="1">
    <source>
        <dbReference type="ARBA" id="ARBA00022737"/>
    </source>
</evidence>
<proteinExistence type="predicted"/>
<keyword evidence="2" id="KW-0040">ANK repeat</keyword>
<dbReference type="EMBL" id="JALLPB020000109">
    <property type="protein sequence ID" value="KAL3817329.1"/>
    <property type="molecule type" value="Genomic_DNA"/>
</dbReference>
<dbReference type="PANTHER" id="PTHR24153">
    <property type="entry name" value="ESPIN"/>
    <property type="match status" value="1"/>
</dbReference>
<name>A0ABD3RYL4_9STRA</name>
<dbReference type="SUPFAM" id="SSF48403">
    <property type="entry name" value="Ankyrin repeat"/>
    <property type="match status" value="1"/>
</dbReference>
<dbReference type="InterPro" id="IPR052420">
    <property type="entry name" value="Espin/Espin-like"/>
</dbReference>
<reference evidence="3 4" key="1">
    <citation type="submission" date="2024-10" db="EMBL/GenBank/DDBJ databases">
        <title>Updated reference genomes for cyclostephanoid diatoms.</title>
        <authorList>
            <person name="Roberts W.R."/>
            <person name="Alverson A.J."/>
        </authorList>
    </citation>
    <scope>NUCLEOTIDE SEQUENCE [LARGE SCALE GENOMIC DNA]</scope>
    <source>
        <strain evidence="3 4">AJA228-03</strain>
    </source>
</reference>
<dbReference type="Gene3D" id="1.25.40.20">
    <property type="entry name" value="Ankyrin repeat-containing domain"/>
    <property type="match status" value="1"/>
</dbReference>
<dbReference type="Proteomes" id="UP001530377">
    <property type="component" value="Unassembled WGS sequence"/>
</dbReference>
<keyword evidence="4" id="KW-1185">Reference proteome</keyword>
<keyword evidence="1" id="KW-0677">Repeat</keyword>
<gene>
    <name evidence="3" type="ORF">ACHAXA_003952</name>
</gene>
<sequence length="242" mass="27095">MVDPLTQLIARREWEEIELVLSSTPVDQIEIDNKHQITDESVLHFALRYGVPLRLVRLLALRYPLCLTMPDPTGKYACHVACKYGSDPDVLEFLVTKNSHAASVQDPEGKAPIHYVGEFYANSYVSPSSPAVKERLLEVIHILRQVAPHSFNLEDNDGCNAVEYAIANDSDMRAIKMMQRTARDDWKSIKETGKTHDEMEMVVKLSASEAQMKNVSLSKVIAARASRRQNLGLANSFIAKSA</sequence>
<accession>A0ABD3RYL4</accession>
<evidence type="ECO:0000313" key="3">
    <source>
        <dbReference type="EMBL" id="KAL3817329.1"/>
    </source>
</evidence>
<evidence type="ECO:0000313" key="4">
    <source>
        <dbReference type="Proteomes" id="UP001530377"/>
    </source>
</evidence>
<evidence type="ECO:0000256" key="2">
    <source>
        <dbReference type="ARBA" id="ARBA00023043"/>
    </source>
</evidence>
<dbReference type="PANTHER" id="PTHR24153:SF8">
    <property type="entry name" value="FORKED, ISOFORM F"/>
    <property type="match status" value="1"/>
</dbReference>
<protein>
    <submittedName>
        <fullName evidence="3">Uncharacterized protein</fullName>
    </submittedName>
</protein>